<organism evidence="1 2">
    <name type="scientific">Lactobacillus johnsonii</name>
    <dbReference type="NCBI Taxonomy" id="33959"/>
    <lineage>
        <taxon>Bacteria</taxon>
        <taxon>Bacillati</taxon>
        <taxon>Bacillota</taxon>
        <taxon>Bacilli</taxon>
        <taxon>Lactobacillales</taxon>
        <taxon>Lactobacillaceae</taxon>
        <taxon>Lactobacillus</taxon>
    </lineage>
</organism>
<proteinExistence type="predicted"/>
<name>A0A9X7TYM0_LACJH</name>
<dbReference type="EMBL" id="CP047409">
    <property type="protein sequence ID" value="QLL69055.1"/>
    <property type="molecule type" value="Genomic_DNA"/>
</dbReference>
<evidence type="ECO:0000313" key="1">
    <source>
        <dbReference type="EMBL" id="QLL69055.1"/>
    </source>
</evidence>
<reference evidence="1 2" key="1">
    <citation type="submission" date="2020-01" db="EMBL/GenBank/DDBJ databases">
        <title>Complete and circular genome sequences of six lactobacillus isolates from horses.</title>
        <authorList>
            <person name="Hassan H.M."/>
        </authorList>
    </citation>
    <scope>NUCLEOTIDE SEQUENCE [LARGE SCALE GENOMIC DNA]</scope>
    <source>
        <strain evidence="1 2">3DG</strain>
    </source>
</reference>
<protein>
    <submittedName>
        <fullName evidence="1">Uncharacterized protein</fullName>
    </submittedName>
</protein>
<dbReference type="Proteomes" id="UP000510788">
    <property type="component" value="Chromosome"/>
</dbReference>
<accession>A0A9X7TYM0</accession>
<gene>
    <name evidence="1" type="ORF">GTO82_07180</name>
</gene>
<evidence type="ECO:0000313" key="2">
    <source>
        <dbReference type="Proteomes" id="UP000510788"/>
    </source>
</evidence>
<sequence>MRKKEIIAYEEKLSKGPFTDEIKTTPFEDSFSDEEWEFFLKLLKKRNDTMPDSIDPDKILVG</sequence>
<dbReference type="AlphaFoldDB" id="A0A9X7TYM0"/>